<dbReference type="Proteomes" id="UP001162131">
    <property type="component" value="Unassembled WGS sequence"/>
</dbReference>
<evidence type="ECO:0000256" key="1">
    <source>
        <dbReference type="SAM" id="Coils"/>
    </source>
</evidence>
<comment type="caution">
    <text evidence="3">The sequence shown here is derived from an EMBL/GenBank/DDBJ whole genome shotgun (WGS) entry which is preliminary data.</text>
</comment>
<name>A0AAU9JBC1_9CILI</name>
<feature type="coiled-coil region" evidence="1">
    <location>
        <begin position="131"/>
        <end position="158"/>
    </location>
</feature>
<feature type="region of interest" description="Disordered" evidence="2">
    <location>
        <begin position="1"/>
        <end position="21"/>
    </location>
</feature>
<accession>A0AAU9JBC1</accession>
<keyword evidence="4" id="KW-1185">Reference proteome</keyword>
<evidence type="ECO:0000256" key="2">
    <source>
        <dbReference type="SAM" id="MobiDB-lite"/>
    </source>
</evidence>
<proteinExistence type="predicted"/>
<evidence type="ECO:0000313" key="4">
    <source>
        <dbReference type="Proteomes" id="UP001162131"/>
    </source>
</evidence>
<keyword evidence="1" id="KW-0175">Coiled coil</keyword>
<organism evidence="3 4">
    <name type="scientific">Blepharisma stoltei</name>
    <dbReference type="NCBI Taxonomy" id="1481888"/>
    <lineage>
        <taxon>Eukaryota</taxon>
        <taxon>Sar</taxon>
        <taxon>Alveolata</taxon>
        <taxon>Ciliophora</taxon>
        <taxon>Postciliodesmatophora</taxon>
        <taxon>Heterotrichea</taxon>
        <taxon>Heterotrichida</taxon>
        <taxon>Blepharismidae</taxon>
        <taxon>Blepharisma</taxon>
    </lineage>
</organism>
<evidence type="ECO:0000313" key="3">
    <source>
        <dbReference type="EMBL" id="CAG9320883.1"/>
    </source>
</evidence>
<dbReference type="AlphaFoldDB" id="A0AAU9JBC1"/>
<reference evidence="3" key="1">
    <citation type="submission" date="2021-09" db="EMBL/GenBank/DDBJ databases">
        <authorList>
            <consortium name="AG Swart"/>
            <person name="Singh M."/>
            <person name="Singh A."/>
            <person name="Seah K."/>
            <person name="Emmerich C."/>
        </authorList>
    </citation>
    <scope>NUCLEOTIDE SEQUENCE</scope>
    <source>
        <strain evidence="3">ATCC30299</strain>
    </source>
</reference>
<sequence length="296" mass="34426">MSGKRRTRDSDRHHESVSKKVQRVIEDLLNSCDPYESKHDRPGSPLEIAEDAQEMLSELNQKIDKLYSFYENEVKQSREKERIEKEARSYLNNAKPEEMDLIAMKRETLRKFVEMTPQNDSEDLWMYSLGNTFDRNEIKELETNLQSKLAEIRDEISQCKMALSSLLTQGMAGFTMAKLIAYRDILNECKLLTIHEDPESGLLELCGEHINDLSIKNTVNDSIELTKLLNTYKEYLLWVFLALQGGNKQKFAEIQNEIIEKGYLLEKQDLDHPIADSIKPKQEVEEEELFDVSLDE</sequence>
<dbReference type="EMBL" id="CAJZBQ010000027">
    <property type="protein sequence ID" value="CAG9320883.1"/>
    <property type="molecule type" value="Genomic_DNA"/>
</dbReference>
<gene>
    <name evidence="3" type="ORF">BSTOLATCC_MIC27459</name>
</gene>
<protein>
    <submittedName>
        <fullName evidence="3">Uncharacterized protein</fullName>
    </submittedName>
</protein>
<feature type="compositionally biased region" description="Basic and acidic residues" evidence="2">
    <location>
        <begin position="8"/>
        <end position="21"/>
    </location>
</feature>